<gene>
    <name evidence="3" type="ORF">RMAR0315_LOCUS6864</name>
</gene>
<dbReference type="Pfam" id="PF00789">
    <property type="entry name" value="UBX"/>
    <property type="match status" value="1"/>
</dbReference>
<dbReference type="AlphaFoldDB" id="A0A7S0BLN0"/>
<proteinExistence type="predicted"/>
<feature type="region of interest" description="Disordered" evidence="1">
    <location>
        <begin position="55"/>
        <end position="96"/>
    </location>
</feature>
<accession>A0A7S0BLN0</accession>
<dbReference type="PANTHER" id="PTHR23322">
    <property type="entry name" value="FAS-ASSOCIATED PROTEIN"/>
    <property type="match status" value="1"/>
</dbReference>
<dbReference type="InterPro" id="IPR050730">
    <property type="entry name" value="UBX_domain-protein"/>
</dbReference>
<dbReference type="InterPro" id="IPR036249">
    <property type="entry name" value="Thioredoxin-like_sf"/>
</dbReference>
<dbReference type="CDD" id="cd02958">
    <property type="entry name" value="UAS"/>
    <property type="match status" value="1"/>
</dbReference>
<feature type="compositionally biased region" description="Polar residues" evidence="1">
    <location>
        <begin position="69"/>
        <end position="78"/>
    </location>
</feature>
<dbReference type="SMART" id="SM00594">
    <property type="entry name" value="UAS"/>
    <property type="match status" value="1"/>
</dbReference>
<dbReference type="InterPro" id="IPR001012">
    <property type="entry name" value="UBX_dom"/>
</dbReference>
<evidence type="ECO:0000259" key="2">
    <source>
        <dbReference type="PROSITE" id="PS50033"/>
    </source>
</evidence>
<dbReference type="Gene3D" id="3.40.30.10">
    <property type="entry name" value="Glutaredoxin"/>
    <property type="match status" value="1"/>
</dbReference>
<dbReference type="SUPFAM" id="SSF52833">
    <property type="entry name" value="Thioredoxin-like"/>
    <property type="match status" value="1"/>
</dbReference>
<dbReference type="Gene3D" id="3.10.20.90">
    <property type="entry name" value="Phosphatidylinositol 3-kinase Catalytic Subunit, Chain A, domain 1"/>
    <property type="match status" value="1"/>
</dbReference>
<dbReference type="PANTHER" id="PTHR23322:SF6">
    <property type="entry name" value="UBX DOMAIN-CONTAINING PROTEIN 7"/>
    <property type="match status" value="1"/>
</dbReference>
<dbReference type="PROSITE" id="PS50033">
    <property type="entry name" value="UBX"/>
    <property type="match status" value="1"/>
</dbReference>
<sequence>MSRLISEVVEEFQKITGSDDEYARWIVEKNGSVLQDSLTEHFGLMDSLGMNSVTMKPSPADAAEEAANMTETGQSSAAEQVDPAETRDGDMDMDEDDDEVEVVSEHINSSSHSSMEEKRSSRAALMDSFASGAARPPARASQREFREPFPISANAANGSAGGGGLDELFRAPVEITFTGEFDRAMSYAEERKRFLLVNIQSPEEFKCQVLNRDLWKNDAVSSVIQGQLVFWQRNRETEDGRLFAARYPISSVPYVVIIDPRSGEILIELTDGSRELLVDEFLTTVLDFLSSIDPWGQSRPPVPQTSLREAVPLRSSLETPNGSTTVASGDVPADPTGTAFRPQVDLDEDLARAIEASLDADDISADASTPRMISRQQSASNPELQNQRSVRETQDLEYEMSLAEDRAREESLRQEQLREVREMEERERKAREEQEDQERRVREAKERRERRLSLLPEEPPGKAPNSTALAIRIPDGDRICRRFNATDTLDHVFEFVEATTDLDLSGYEVMAQFPRKVFRRSPETLREAGLTPNGSLIVHLP</sequence>
<feature type="region of interest" description="Disordered" evidence="1">
    <location>
        <begin position="361"/>
        <end position="468"/>
    </location>
</feature>
<dbReference type="InterPro" id="IPR006577">
    <property type="entry name" value="UAS"/>
</dbReference>
<feature type="compositionally biased region" description="Polar residues" evidence="1">
    <location>
        <begin position="374"/>
        <end position="388"/>
    </location>
</feature>
<dbReference type="Pfam" id="PF13899">
    <property type="entry name" value="Thioredoxin_7"/>
    <property type="match status" value="1"/>
</dbReference>
<dbReference type="GO" id="GO:0043161">
    <property type="term" value="P:proteasome-mediated ubiquitin-dependent protein catabolic process"/>
    <property type="evidence" value="ECO:0007669"/>
    <property type="project" value="TreeGrafter"/>
</dbReference>
<dbReference type="GO" id="GO:0005634">
    <property type="term" value="C:nucleus"/>
    <property type="evidence" value="ECO:0007669"/>
    <property type="project" value="TreeGrafter"/>
</dbReference>
<feature type="region of interest" description="Disordered" evidence="1">
    <location>
        <begin position="313"/>
        <end position="343"/>
    </location>
</feature>
<name>A0A7S0BLN0_9RHOD</name>
<organism evidence="3">
    <name type="scientific">Rhodosorus marinus</name>
    <dbReference type="NCBI Taxonomy" id="101924"/>
    <lineage>
        <taxon>Eukaryota</taxon>
        <taxon>Rhodophyta</taxon>
        <taxon>Stylonematophyceae</taxon>
        <taxon>Stylonematales</taxon>
        <taxon>Stylonemataceae</taxon>
        <taxon>Rhodosorus</taxon>
    </lineage>
</organism>
<dbReference type="SMART" id="SM00166">
    <property type="entry name" value="UBX"/>
    <property type="match status" value="1"/>
</dbReference>
<dbReference type="InterPro" id="IPR029071">
    <property type="entry name" value="Ubiquitin-like_domsf"/>
</dbReference>
<evidence type="ECO:0000313" key="3">
    <source>
        <dbReference type="EMBL" id="CAD8396876.1"/>
    </source>
</evidence>
<dbReference type="GO" id="GO:0043130">
    <property type="term" value="F:ubiquitin binding"/>
    <property type="evidence" value="ECO:0007669"/>
    <property type="project" value="TreeGrafter"/>
</dbReference>
<dbReference type="EMBL" id="HBEK01012464">
    <property type="protein sequence ID" value="CAD8396876.1"/>
    <property type="molecule type" value="Transcribed_RNA"/>
</dbReference>
<dbReference type="SUPFAM" id="SSF54236">
    <property type="entry name" value="Ubiquitin-like"/>
    <property type="match status" value="1"/>
</dbReference>
<protein>
    <recommendedName>
        <fullName evidence="2">UBX domain-containing protein</fullName>
    </recommendedName>
</protein>
<feature type="compositionally biased region" description="Basic and acidic residues" evidence="1">
    <location>
        <begin position="403"/>
        <end position="452"/>
    </location>
</feature>
<evidence type="ECO:0000256" key="1">
    <source>
        <dbReference type="SAM" id="MobiDB-lite"/>
    </source>
</evidence>
<feature type="compositionally biased region" description="Polar residues" evidence="1">
    <location>
        <begin position="316"/>
        <end position="327"/>
    </location>
</feature>
<feature type="domain" description="UBX" evidence="2">
    <location>
        <begin position="462"/>
        <end position="538"/>
    </location>
</feature>
<reference evidence="3" key="1">
    <citation type="submission" date="2021-01" db="EMBL/GenBank/DDBJ databases">
        <authorList>
            <person name="Corre E."/>
            <person name="Pelletier E."/>
            <person name="Niang G."/>
            <person name="Scheremetjew M."/>
            <person name="Finn R."/>
            <person name="Kale V."/>
            <person name="Holt S."/>
            <person name="Cochrane G."/>
            <person name="Meng A."/>
            <person name="Brown T."/>
            <person name="Cohen L."/>
        </authorList>
    </citation>
    <scope>NUCLEOTIDE SEQUENCE</scope>
    <source>
        <strain evidence="3">UTEX LB 2760</strain>
    </source>
</reference>
<dbReference type="CDD" id="cd01767">
    <property type="entry name" value="UBX"/>
    <property type="match status" value="1"/>
</dbReference>